<feature type="domain" description="C2H2-type" evidence="3">
    <location>
        <begin position="902"/>
        <end position="927"/>
    </location>
</feature>
<dbReference type="InterPro" id="IPR021842">
    <property type="entry name" value="DUF3435"/>
</dbReference>
<evidence type="ECO:0000313" key="5">
    <source>
        <dbReference type="Proteomes" id="UP001274830"/>
    </source>
</evidence>
<sequence length="1041" mass="118045">MPLDPDILAMVEDESDFRPPAEDVAGRAYVERVRKWKGTWTKFCLEAGQEVDPIHPFNPPPRLNLIKAFLHNKARKGRGRLDTKIVVRTVEKYWTELKRIIWRQTSHNYTQDEVRDMENYIRVRLRNAESLTTKARPKPLADGPVVRDVLRYLWVNDEYEYEHPRVRLQLTLAVFILHYIGLRPGELVESSCHAGSNEGLLYGDFKFLMIPDSQGQPTFAIQPKIRNKKGRRGEDDKDDEENLTEEPYLRRLCPVAVLLAFAIADDVFDEIHRPEDLGRVRFRPGCDSVELTVRAEKRSLPVLRRLEYNGEMSPSRIMTADYLASYLTQLGFRAGYKQNLGTYPFRRGFGNQIDKYVTSSQRRRQMGHKNDDTFQAYISRISGVHVQAIMNGADQDQDTINYLRSMRRDLNVQGPAAPGSSLTDPRFWRNTVDSQASNVSERLEHMEKRLAYTAVQTETMRPEHDAGASKASIFEGSESTKPLSAMVHRPAASKYLKAYLRYDSTRENLIQHFYEQPPDEKIPLVAAVSLYLQAALPSSPPWRYPDADPDDNGLCFVCRKGCPINRKIDHNLHLLTCQAKRVARSLGNKAWAPYSDGVFTCLWRNCGVRLNDFEPSELSLHMRRHLRNGNRLCQWNGCLANHSTTSDLRNHLVSIHRMPLDKVLLKAAEFCFECAEWFGDNKAWESHCAWHLSSLDSFSGQIARRAIVLTAHRCLFCLGDGALSAAKRYAAFPRRSPYLQHVRTHLSRQKIWPMPCPHPLCTEAVGDRRAFWDHAKLSHGLALPRNLKAFADDELYQMSDIEGPHEDNGLTPQSMDEDDDLTEVGAPTTGIVRGAVSDTGAPDAHDSGDLLHVVSHTQVDPRAPSIPPGDTVSLAISARPDQEVTNVCRSPPETSPKFGVTWPCESPGCGREFEGYQQLSQHRKVHAVRDCQYQDCSVTAATWKLAVKHMISEHNFSPWMCELPNNEEYDKSTRCATCKDAEDLDGAQVVASKINEDQAHILAVLKISVRSTLAGRDVLRAWREGLGLALKLSHDQQANRS</sequence>
<dbReference type="SMART" id="SM00355">
    <property type="entry name" value="ZnF_C2H2"/>
    <property type="match status" value="7"/>
</dbReference>
<dbReference type="Proteomes" id="UP001274830">
    <property type="component" value="Unassembled WGS sequence"/>
</dbReference>
<dbReference type="PANTHER" id="PTHR37535:SF4">
    <property type="entry name" value="FLUG DOMAIN-CONTAINING PROTEIN"/>
    <property type="match status" value="1"/>
</dbReference>
<dbReference type="PROSITE" id="PS00028">
    <property type="entry name" value="ZINC_FINGER_C2H2_1"/>
    <property type="match status" value="1"/>
</dbReference>
<organism evidence="4 5">
    <name type="scientific">Recurvomyces mirabilis</name>
    <dbReference type="NCBI Taxonomy" id="574656"/>
    <lineage>
        <taxon>Eukaryota</taxon>
        <taxon>Fungi</taxon>
        <taxon>Dikarya</taxon>
        <taxon>Ascomycota</taxon>
        <taxon>Pezizomycotina</taxon>
        <taxon>Dothideomycetes</taxon>
        <taxon>Dothideomycetidae</taxon>
        <taxon>Mycosphaerellales</taxon>
        <taxon>Teratosphaeriaceae</taxon>
        <taxon>Recurvomyces</taxon>
    </lineage>
</organism>
<evidence type="ECO:0000256" key="1">
    <source>
        <dbReference type="PROSITE-ProRule" id="PRU00042"/>
    </source>
</evidence>
<dbReference type="Pfam" id="PF11917">
    <property type="entry name" value="DUF3435"/>
    <property type="match status" value="1"/>
</dbReference>
<reference evidence="4" key="1">
    <citation type="submission" date="2023-07" db="EMBL/GenBank/DDBJ databases">
        <title>Black Yeasts Isolated from many extreme environments.</title>
        <authorList>
            <person name="Coleine C."/>
            <person name="Stajich J.E."/>
            <person name="Selbmann L."/>
        </authorList>
    </citation>
    <scope>NUCLEOTIDE SEQUENCE</scope>
    <source>
        <strain evidence="4">CCFEE 5485</strain>
    </source>
</reference>
<protein>
    <recommendedName>
        <fullName evidence="3">C2H2-type domain-containing protein</fullName>
    </recommendedName>
</protein>
<dbReference type="GO" id="GO:0008270">
    <property type="term" value="F:zinc ion binding"/>
    <property type="evidence" value="ECO:0007669"/>
    <property type="project" value="UniProtKB-KW"/>
</dbReference>
<keyword evidence="1" id="KW-0863">Zinc-finger</keyword>
<keyword evidence="1" id="KW-0479">Metal-binding</keyword>
<keyword evidence="5" id="KW-1185">Reference proteome</keyword>
<comment type="caution">
    <text evidence="4">The sequence shown here is derived from an EMBL/GenBank/DDBJ whole genome shotgun (WGS) entry which is preliminary data.</text>
</comment>
<feature type="region of interest" description="Disordered" evidence="2">
    <location>
        <begin position="219"/>
        <end position="242"/>
    </location>
</feature>
<dbReference type="PROSITE" id="PS50157">
    <property type="entry name" value="ZINC_FINGER_C2H2_2"/>
    <property type="match status" value="1"/>
</dbReference>
<evidence type="ECO:0000259" key="3">
    <source>
        <dbReference type="PROSITE" id="PS50157"/>
    </source>
</evidence>
<gene>
    <name evidence="4" type="ORF">LTR78_007454</name>
</gene>
<evidence type="ECO:0000313" key="4">
    <source>
        <dbReference type="EMBL" id="KAK3672642.1"/>
    </source>
</evidence>
<accession>A0AAE0TRV8</accession>
<dbReference type="AlphaFoldDB" id="A0AAE0TRV8"/>
<dbReference type="InterPro" id="IPR013087">
    <property type="entry name" value="Znf_C2H2_type"/>
</dbReference>
<evidence type="ECO:0000256" key="2">
    <source>
        <dbReference type="SAM" id="MobiDB-lite"/>
    </source>
</evidence>
<name>A0AAE0TRV8_9PEZI</name>
<dbReference type="EMBL" id="JAUTXT010000031">
    <property type="protein sequence ID" value="KAK3672642.1"/>
    <property type="molecule type" value="Genomic_DNA"/>
</dbReference>
<proteinExistence type="predicted"/>
<dbReference type="PANTHER" id="PTHR37535">
    <property type="entry name" value="FLUG DOMAIN PROTEIN"/>
    <property type="match status" value="1"/>
</dbReference>
<keyword evidence="1" id="KW-0862">Zinc</keyword>